<dbReference type="EMBL" id="JAKFFV010000007">
    <property type="protein sequence ID" value="MCF2498937.1"/>
    <property type="molecule type" value="Genomic_DNA"/>
</dbReference>
<protein>
    <submittedName>
        <fullName evidence="1">Uncharacterized protein</fullName>
    </submittedName>
</protein>
<gene>
    <name evidence="1" type="ORF">L0661_11515</name>
</gene>
<dbReference type="RefSeq" id="WP_235177877.1">
    <property type="nucleotide sequence ID" value="NZ_JAKFFV010000007.1"/>
</dbReference>
<proteinExistence type="predicted"/>
<dbReference type="AlphaFoldDB" id="A0A9X1TUE3"/>
<evidence type="ECO:0000313" key="2">
    <source>
        <dbReference type="Proteomes" id="UP001139411"/>
    </source>
</evidence>
<accession>A0A9X1TUE3</accession>
<dbReference type="InterPro" id="IPR029058">
    <property type="entry name" value="AB_hydrolase_fold"/>
</dbReference>
<dbReference type="Proteomes" id="UP001139411">
    <property type="component" value="Unassembled WGS sequence"/>
</dbReference>
<dbReference type="SUPFAM" id="SSF53474">
    <property type="entry name" value="alpha/beta-Hydrolases"/>
    <property type="match status" value="1"/>
</dbReference>
<sequence>MASITAKTLILTGDKDVATLEHTLKMHQLIAGSDLMIIPGGHGDYLGEITTLKAGSEPYRQVTILIERFLLA</sequence>
<name>A0A9X1TUE3_9BACT</name>
<evidence type="ECO:0000313" key="1">
    <source>
        <dbReference type="EMBL" id="MCF2498937.1"/>
    </source>
</evidence>
<organism evidence="1 2">
    <name type="scientific">Dyadobacter chenhuakuii</name>
    <dbReference type="NCBI Taxonomy" id="2909339"/>
    <lineage>
        <taxon>Bacteria</taxon>
        <taxon>Pseudomonadati</taxon>
        <taxon>Bacteroidota</taxon>
        <taxon>Cytophagia</taxon>
        <taxon>Cytophagales</taxon>
        <taxon>Spirosomataceae</taxon>
        <taxon>Dyadobacter</taxon>
    </lineage>
</organism>
<comment type="caution">
    <text evidence="1">The sequence shown here is derived from an EMBL/GenBank/DDBJ whole genome shotgun (WGS) entry which is preliminary data.</text>
</comment>
<reference evidence="1" key="1">
    <citation type="submission" date="2022-01" db="EMBL/GenBank/DDBJ databases">
        <title>Novel species in genus Dyadobacter.</title>
        <authorList>
            <person name="Ma C."/>
        </authorList>
    </citation>
    <scope>NUCLEOTIDE SEQUENCE</scope>
    <source>
        <strain evidence="1">CY357</strain>
    </source>
</reference>